<evidence type="ECO:0000256" key="6">
    <source>
        <dbReference type="ARBA" id="ARBA00022989"/>
    </source>
</evidence>
<evidence type="ECO:0000313" key="12">
    <source>
        <dbReference type="EMBL" id="QDU70096.1"/>
    </source>
</evidence>
<keyword evidence="3 10" id="KW-0812">Transmembrane</keyword>
<keyword evidence="2 10" id="KW-1003">Cell membrane</keyword>
<evidence type="ECO:0000256" key="5">
    <source>
        <dbReference type="ARBA" id="ARBA00022984"/>
    </source>
</evidence>
<evidence type="ECO:0000313" key="13">
    <source>
        <dbReference type="Proteomes" id="UP000316921"/>
    </source>
</evidence>
<evidence type="ECO:0000256" key="11">
    <source>
        <dbReference type="PIRNR" id="PIRNR002869"/>
    </source>
</evidence>
<feature type="transmembrane region" description="Helical" evidence="10">
    <location>
        <begin position="388"/>
        <end position="409"/>
    </location>
</feature>
<dbReference type="EMBL" id="CP036287">
    <property type="protein sequence ID" value="QDU70096.1"/>
    <property type="molecule type" value="Genomic_DNA"/>
</dbReference>
<keyword evidence="4 10" id="KW-0133">Cell shape</keyword>
<comment type="function">
    <text evidence="8 10 11">Involved in peptidoglycan biosynthesis. Transports lipid-linked peptidoglycan precursors from the inner to the outer leaflet of the cytoplasmic membrane.</text>
</comment>
<evidence type="ECO:0000256" key="8">
    <source>
        <dbReference type="ARBA" id="ARBA00060041"/>
    </source>
</evidence>
<feature type="transmembrane region" description="Helical" evidence="10">
    <location>
        <begin position="258"/>
        <end position="278"/>
    </location>
</feature>
<evidence type="ECO:0000256" key="2">
    <source>
        <dbReference type="ARBA" id="ARBA00022475"/>
    </source>
</evidence>
<dbReference type="NCBIfam" id="TIGR01695">
    <property type="entry name" value="murJ_mviN"/>
    <property type="match status" value="1"/>
</dbReference>
<organism evidence="12 13">
    <name type="scientific">Engelhardtia mirabilis</name>
    <dbReference type="NCBI Taxonomy" id="2528011"/>
    <lineage>
        <taxon>Bacteria</taxon>
        <taxon>Pseudomonadati</taxon>
        <taxon>Planctomycetota</taxon>
        <taxon>Planctomycetia</taxon>
        <taxon>Planctomycetia incertae sedis</taxon>
        <taxon>Engelhardtia</taxon>
    </lineage>
</organism>
<dbReference type="HAMAP" id="MF_02078">
    <property type="entry name" value="MurJ_MviN"/>
    <property type="match status" value="1"/>
</dbReference>
<proteinExistence type="inferred from homology"/>
<keyword evidence="7 10" id="KW-0472">Membrane</keyword>
<keyword evidence="10 11" id="KW-0961">Cell wall biogenesis/degradation</keyword>
<dbReference type="PRINTS" id="PR01806">
    <property type="entry name" value="VIRFACTRMVIN"/>
</dbReference>
<dbReference type="Proteomes" id="UP000316921">
    <property type="component" value="Chromosome"/>
</dbReference>
<evidence type="ECO:0000256" key="3">
    <source>
        <dbReference type="ARBA" id="ARBA00022692"/>
    </source>
</evidence>
<evidence type="ECO:0000256" key="4">
    <source>
        <dbReference type="ARBA" id="ARBA00022960"/>
    </source>
</evidence>
<comment type="subcellular location">
    <subcellularLocation>
        <location evidence="1 10">Cell membrane</location>
        <topology evidence="1 10">Multi-pass membrane protein</topology>
    </subcellularLocation>
</comment>
<dbReference type="Pfam" id="PF03023">
    <property type="entry name" value="MurJ"/>
    <property type="match status" value="1"/>
</dbReference>
<comment type="similarity">
    <text evidence="9 10 11">Belongs to the MurJ/MviN family.</text>
</comment>
<keyword evidence="6 10" id="KW-1133">Transmembrane helix</keyword>
<feature type="transmembrane region" description="Helical" evidence="10">
    <location>
        <begin position="154"/>
        <end position="175"/>
    </location>
</feature>
<keyword evidence="5 10" id="KW-0573">Peptidoglycan synthesis</keyword>
<protein>
    <recommendedName>
        <fullName evidence="10">Probable lipid II flippase MurJ</fullName>
    </recommendedName>
</protein>
<dbReference type="GO" id="GO:0034204">
    <property type="term" value="P:lipid translocation"/>
    <property type="evidence" value="ECO:0007669"/>
    <property type="project" value="TreeGrafter"/>
</dbReference>
<feature type="transmembrane region" description="Helical" evidence="10">
    <location>
        <begin position="114"/>
        <end position="134"/>
    </location>
</feature>
<keyword evidence="10 11" id="KW-0813">Transport</keyword>
<feature type="transmembrane region" description="Helical" evidence="10">
    <location>
        <begin position="309"/>
        <end position="326"/>
    </location>
</feature>
<dbReference type="GO" id="GO:0008360">
    <property type="term" value="P:regulation of cell shape"/>
    <property type="evidence" value="ECO:0007669"/>
    <property type="project" value="UniProtKB-UniRule"/>
</dbReference>
<gene>
    <name evidence="10 12" type="primary">murJ</name>
    <name evidence="12" type="ORF">Pla133_52190</name>
</gene>
<feature type="transmembrane region" description="Helical" evidence="10">
    <location>
        <begin position="182"/>
        <end position="202"/>
    </location>
</feature>
<dbReference type="GO" id="GO:0015648">
    <property type="term" value="F:lipid-linked peptidoglycan transporter activity"/>
    <property type="evidence" value="ECO:0007669"/>
    <property type="project" value="UniProtKB-UniRule"/>
</dbReference>
<dbReference type="RefSeq" id="WP_419191959.1">
    <property type="nucleotide sequence ID" value="NZ_CP036287.1"/>
</dbReference>
<feature type="transmembrane region" description="Helical" evidence="10">
    <location>
        <begin position="516"/>
        <end position="538"/>
    </location>
</feature>
<dbReference type="PANTHER" id="PTHR47019:SF1">
    <property type="entry name" value="LIPID II FLIPPASE MURJ"/>
    <property type="match status" value="1"/>
</dbReference>
<evidence type="ECO:0000256" key="1">
    <source>
        <dbReference type="ARBA" id="ARBA00004651"/>
    </source>
</evidence>
<sequence length="553" mass="56992">MSTNQTPRDDAPVEGSAHVVDRHKGLVRRTFLVSGLTLASRLLGFVREVQSAILFGATSPIYDAFLTAWRVPNLFRRFFGEGALSTSLQAAMTEADAEHGDLAGRALFRATLRVTTLILVGLCAVGMAIGLFAPGLAESGLFGPPPGSEAVIELTVRVLPFLVLVCVAALCAGALQVRGEFLGPALAPVAMNVVWIATLAWIDWQHAGDDHLTQARLLAGGVVLSGLAQLAIQLPALRRMGLVGSLPGERPPVAAARAGIAVLSASAPFALGAAAYQINVMIDGLMAEALIAADGGPTAHYLANRVQQFPLALIAIAATSSVFPSLKALGHLNRLGELRSLHDRTQLAVAFLALPAAAGLAALALPISSALFEHGQFDANGAARVAHALAYLAAALPAAGAVGLTSRVYYARGDLRTPVRISIAALVANTVLNFVFLRFAGMDVDGLALATAITAWGNLLALQPGLTRGLGLPAAQAGLTRRLVRITLAAALSGSAAWAAALATAPLNDGGGPLTWLRLGLGVAAGALVFAAAARALALPEWGLIASRLHSRR</sequence>
<dbReference type="GO" id="GO:0005886">
    <property type="term" value="C:plasma membrane"/>
    <property type="evidence" value="ECO:0007669"/>
    <property type="project" value="UniProtKB-SubCell"/>
</dbReference>
<feature type="transmembrane region" description="Helical" evidence="10">
    <location>
        <begin position="347"/>
        <end position="368"/>
    </location>
</feature>
<evidence type="ECO:0000256" key="10">
    <source>
        <dbReference type="HAMAP-Rule" id="MF_02078"/>
    </source>
</evidence>
<feature type="transmembrane region" description="Helical" evidence="10">
    <location>
        <begin position="446"/>
        <end position="462"/>
    </location>
</feature>
<dbReference type="PIRSF" id="PIRSF002869">
    <property type="entry name" value="MviN"/>
    <property type="match status" value="1"/>
</dbReference>
<dbReference type="GO" id="GO:0071555">
    <property type="term" value="P:cell wall organization"/>
    <property type="evidence" value="ECO:0007669"/>
    <property type="project" value="UniProtKB-UniRule"/>
</dbReference>
<dbReference type="KEGG" id="pbap:Pla133_52190"/>
<comment type="pathway">
    <text evidence="10">Cell wall biogenesis; peptidoglycan biosynthesis.</text>
</comment>
<keyword evidence="13" id="KW-1185">Reference proteome</keyword>
<accession>A0A518BSZ1</accession>
<dbReference type="InterPro" id="IPR004268">
    <property type="entry name" value="MurJ"/>
</dbReference>
<feature type="transmembrane region" description="Helical" evidence="10">
    <location>
        <begin position="421"/>
        <end position="440"/>
    </location>
</feature>
<name>A0A518BSZ1_9BACT</name>
<feature type="transmembrane region" description="Helical" evidence="10">
    <location>
        <begin position="483"/>
        <end position="504"/>
    </location>
</feature>
<evidence type="ECO:0000256" key="9">
    <source>
        <dbReference type="ARBA" id="ARBA00061532"/>
    </source>
</evidence>
<dbReference type="GO" id="GO:0009252">
    <property type="term" value="P:peptidoglycan biosynthetic process"/>
    <property type="evidence" value="ECO:0007669"/>
    <property type="project" value="UniProtKB-UniRule"/>
</dbReference>
<reference evidence="12 13" key="1">
    <citation type="submission" date="2019-02" db="EMBL/GenBank/DDBJ databases">
        <title>Deep-cultivation of Planctomycetes and their phenomic and genomic characterization uncovers novel biology.</title>
        <authorList>
            <person name="Wiegand S."/>
            <person name="Jogler M."/>
            <person name="Boedeker C."/>
            <person name="Pinto D."/>
            <person name="Vollmers J."/>
            <person name="Rivas-Marin E."/>
            <person name="Kohn T."/>
            <person name="Peeters S.H."/>
            <person name="Heuer A."/>
            <person name="Rast P."/>
            <person name="Oberbeckmann S."/>
            <person name="Bunk B."/>
            <person name="Jeske O."/>
            <person name="Meyerdierks A."/>
            <person name="Storesund J.E."/>
            <person name="Kallscheuer N."/>
            <person name="Luecker S."/>
            <person name="Lage O.M."/>
            <person name="Pohl T."/>
            <person name="Merkel B.J."/>
            <person name="Hornburger P."/>
            <person name="Mueller R.-W."/>
            <person name="Bruemmer F."/>
            <person name="Labrenz M."/>
            <person name="Spormann A.M."/>
            <person name="Op den Camp H."/>
            <person name="Overmann J."/>
            <person name="Amann R."/>
            <person name="Jetten M.S.M."/>
            <person name="Mascher T."/>
            <person name="Medema M.H."/>
            <person name="Devos D.P."/>
            <person name="Kaster A.-K."/>
            <person name="Ovreas L."/>
            <person name="Rohde M."/>
            <person name="Galperin M.Y."/>
            <person name="Jogler C."/>
        </authorList>
    </citation>
    <scope>NUCLEOTIDE SEQUENCE [LARGE SCALE GENOMIC DNA]</scope>
    <source>
        <strain evidence="12 13">Pla133</strain>
    </source>
</reference>
<dbReference type="InterPro" id="IPR051050">
    <property type="entry name" value="Lipid_II_flippase_MurJ/MviN"/>
</dbReference>
<dbReference type="UniPathway" id="UPA00219"/>
<dbReference type="PANTHER" id="PTHR47019">
    <property type="entry name" value="LIPID II FLIPPASE MURJ"/>
    <property type="match status" value="1"/>
</dbReference>
<evidence type="ECO:0000256" key="7">
    <source>
        <dbReference type="ARBA" id="ARBA00023136"/>
    </source>
</evidence>
<feature type="transmembrane region" description="Helical" evidence="10">
    <location>
        <begin position="217"/>
        <end position="237"/>
    </location>
</feature>
<dbReference type="AlphaFoldDB" id="A0A518BSZ1"/>